<organism evidence="2 3">
    <name type="scientific">Metapseudomonas lalkuanensis</name>
    <dbReference type="NCBI Taxonomy" id="2604832"/>
    <lineage>
        <taxon>Bacteria</taxon>
        <taxon>Pseudomonadati</taxon>
        <taxon>Pseudomonadota</taxon>
        <taxon>Gammaproteobacteria</taxon>
        <taxon>Pseudomonadales</taxon>
        <taxon>Pseudomonadaceae</taxon>
        <taxon>Metapseudomonas</taxon>
    </lineage>
</organism>
<evidence type="ECO:0000313" key="2">
    <source>
        <dbReference type="EMBL" id="QEY65120.1"/>
    </source>
</evidence>
<reference evidence="2 3" key="1">
    <citation type="submission" date="2019-08" db="EMBL/GenBank/DDBJ databases">
        <title>Whole-genome Sequencing of e-waste polymer degrading bacterium Pseudomonas sp. strain PE08.</title>
        <authorList>
            <person name="Kirdat K."/>
            <person name="Debbarma P."/>
            <person name="Narawade N."/>
            <person name="Suyal D."/>
            <person name="Thorat V."/>
            <person name="Shouche Y."/>
            <person name="Goel R."/>
            <person name="Yadav A."/>
        </authorList>
    </citation>
    <scope>NUCLEOTIDE SEQUENCE [LARGE SCALE GENOMIC DNA]</scope>
    <source>
        <strain evidence="2 3">PE08</strain>
    </source>
</reference>
<dbReference type="EMBL" id="CP043311">
    <property type="protein sequence ID" value="QEY65120.1"/>
    <property type="molecule type" value="Genomic_DNA"/>
</dbReference>
<dbReference type="KEGG" id="plal:FXN65_24805"/>
<sequence length="92" mass="10272">MKAWIAILLLGACAGPQAAEDARHARHERHRLTEQWLSIQREGSQASRHAQTATAAERELASQRWLESYKFAIPERYYGNSMSVDGGSSSSE</sequence>
<protein>
    <submittedName>
        <fullName evidence="2">DUF3613 domain-containing protein</fullName>
    </submittedName>
</protein>
<keyword evidence="1" id="KW-0732">Signal</keyword>
<feature type="signal peptide" evidence="1">
    <location>
        <begin position="1"/>
        <end position="18"/>
    </location>
</feature>
<dbReference type="InterPro" id="IPR022053">
    <property type="entry name" value="DUF3613"/>
</dbReference>
<dbReference type="AlphaFoldDB" id="A0A5J6QRJ6"/>
<evidence type="ECO:0000313" key="3">
    <source>
        <dbReference type="Proteomes" id="UP000327179"/>
    </source>
</evidence>
<gene>
    <name evidence="2" type="ORF">FXN65_24805</name>
</gene>
<name>A0A5J6QRJ6_9GAMM</name>
<keyword evidence="3" id="KW-1185">Reference proteome</keyword>
<feature type="chain" id="PRO_5023903515" evidence="1">
    <location>
        <begin position="19"/>
        <end position="92"/>
    </location>
</feature>
<accession>A0A5J6QRJ6</accession>
<dbReference type="Proteomes" id="UP000327179">
    <property type="component" value="Chromosome"/>
</dbReference>
<dbReference type="RefSeq" id="WP_151137397.1">
    <property type="nucleotide sequence ID" value="NZ_CP043311.1"/>
</dbReference>
<dbReference type="Pfam" id="PF12266">
    <property type="entry name" value="DUF3613"/>
    <property type="match status" value="1"/>
</dbReference>
<evidence type="ECO:0000256" key="1">
    <source>
        <dbReference type="SAM" id="SignalP"/>
    </source>
</evidence>
<proteinExistence type="predicted"/>